<sequence>MASLLSSLCASPPLSLSLSPTSCPPPLDLDPSRPPPSSAAVPASPVFRRRQPLPPSRPPSPAPPPLPPAAVSGSTAVPPSTVPAVGRGLNHGCPRRSLNSAEPQLVALRVVTDQPRPFFPSNGETLPEGAMAADEPPR</sequence>
<evidence type="ECO:0000313" key="3">
    <source>
        <dbReference type="EnsemblPlants" id="KQK07629"/>
    </source>
</evidence>
<evidence type="ECO:0000256" key="1">
    <source>
        <dbReference type="SAM" id="MobiDB-lite"/>
    </source>
</evidence>
<dbReference type="Proteomes" id="UP000008810">
    <property type="component" value="Chromosome 2"/>
</dbReference>
<organism evidence="2">
    <name type="scientific">Brachypodium distachyon</name>
    <name type="common">Purple false brome</name>
    <name type="synonym">Trachynia distachya</name>
    <dbReference type="NCBI Taxonomy" id="15368"/>
    <lineage>
        <taxon>Eukaryota</taxon>
        <taxon>Viridiplantae</taxon>
        <taxon>Streptophyta</taxon>
        <taxon>Embryophyta</taxon>
        <taxon>Tracheophyta</taxon>
        <taxon>Spermatophyta</taxon>
        <taxon>Magnoliopsida</taxon>
        <taxon>Liliopsida</taxon>
        <taxon>Poales</taxon>
        <taxon>Poaceae</taxon>
        <taxon>BOP clade</taxon>
        <taxon>Pooideae</taxon>
        <taxon>Stipodae</taxon>
        <taxon>Brachypodieae</taxon>
        <taxon>Brachypodium</taxon>
    </lineage>
</organism>
<feature type="region of interest" description="Disordered" evidence="1">
    <location>
        <begin position="1"/>
        <end position="97"/>
    </location>
</feature>
<protein>
    <submittedName>
        <fullName evidence="2 3">Uncharacterized protein</fullName>
    </submittedName>
</protein>
<accession>A0A0Q3GAT8</accession>
<feature type="region of interest" description="Disordered" evidence="1">
    <location>
        <begin position="115"/>
        <end position="138"/>
    </location>
</feature>
<dbReference type="InParanoid" id="A0A0Q3GAT8"/>
<dbReference type="AlphaFoldDB" id="A0A0Q3GAT8"/>
<evidence type="ECO:0000313" key="2">
    <source>
        <dbReference type="EMBL" id="KQK07629.1"/>
    </source>
</evidence>
<reference evidence="3" key="3">
    <citation type="submission" date="2018-08" db="UniProtKB">
        <authorList>
            <consortium name="EnsemblPlants"/>
        </authorList>
    </citation>
    <scope>IDENTIFICATION</scope>
    <source>
        <strain evidence="3">cv. Bd21</strain>
    </source>
</reference>
<gene>
    <name evidence="2" type="ORF">BRADI_2g36674v3</name>
</gene>
<feature type="compositionally biased region" description="Pro residues" evidence="1">
    <location>
        <begin position="52"/>
        <end position="68"/>
    </location>
</feature>
<feature type="compositionally biased region" description="Pro residues" evidence="1">
    <location>
        <begin position="22"/>
        <end position="37"/>
    </location>
</feature>
<feature type="compositionally biased region" description="Low complexity" evidence="1">
    <location>
        <begin position="1"/>
        <end position="21"/>
    </location>
</feature>
<dbReference type="Gramene" id="KQK07629">
    <property type="protein sequence ID" value="KQK07629"/>
    <property type="gene ID" value="BRADI_2g36674v3"/>
</dbReference>
<name>A0A0Q3GAT8_BRADI</name>
<keyword evidence="4" id="KW-1185">Reference proteome</keyword>
<dbReference type="EnsemblPlants" id="KQK07629">
    <property type="protein sequence ID" value="KQK07629"/>
    <property type="gene ID" value="BRADI_2g36674v3"/>
</dbReference>
<proteinExistence type="predicted"/>
<dbReference type="EMBL" id="CM000881">
    <property type="protein sequence ID" value="KQK07629.1"/>
    <property type="molecule type" value="Genomic_DNA"/>
</dbReference>
<reference evidence="2 3" key="1">
    <citation type="journal article" date="2010" name="Nature">
        <title>Genome sequencing and analysis of the model grass Brachypodium distachyon.</title>
        <authorList>
            <consortium name="International Brachypodium Initiative"/>
        </authorList>
    </citation>
    <scope>NUCLEOTIDE SEQUENCE [LARGE SCALE GENOMIC DNA]</scope>
    <source>
        <strain evidence="2 3">Bd21</strain>
    </source>
</reference>
<reference evidence="2" key="2">
    <citation type="submission" date="2017-06" db="EMBL/GenBank/DDBJ databases">
        <title>WGS assembly of Brachypodium distachyon.</title>
        <authorList>
            <consortium name="The International Brachypodium Initiative"/>
            <person name="Lucas S."/>
            <person name="Harmon-Smith M."/>
            <person name="Lail K."/>
            <person name="Tice H."/>
            <person name="Grimwood J."/>
            <person name="Bruce D."/>
            <person name="Barry K."/>
            <person name="Shu S."/>
            <person name="Lindquist E."/>
            <person name="Wang M."/>
            <person name="Pitluck S."/>
            <person name="Vogel J.P."/>
            <person name="Garvin D.F."/>
            <person name="Mockler T.C."/>
            <person name="Schmutz J."/>
            <person name="Rokhsar D."/>
            <person name="Bevan M.W."/>
        </authorList>
    </citation>
    <scope>NUCLEOTIDE SEQUENCE</scope>
    <source>
        <strain evidence="2">Bd21</strain>
    </source>
</reference>
<evidence type="ECO:0000313" key="4">
    <source>
        <dbReference type="Proteomes" id="UP000008810"/>
    </source>
</evidence>